<organism evidence="2 3">
    <name type="scientific">Cercopithifilaria johnstoni</name>
    <dbReference type="NCBI Taxonomy" id="2874296"/>
    <lineage>
        <taxon>Eukaryota</taxon>
        <taxon>Metazoa</taxon>
        <taxon>Ecdysozoa</taxon>
        <taxon>Nematoda</taxon>
        <taxon>Chromadorea</taxon>
        <taxon>Rhabditida</taxon>
        <taxon>Spirurina</taxon>
        <taxon>Spiruromorpha</taxon>
        <taxon>Filarioidea</taxon>
        <taxon>Onchocercidae</taxon>
        <taxon>Cercopithifilaria</taxon>
    </lineage>
</organism>
<keyword evidence="3" id="KW-1185">Reference proteome</keyword>
<dbReference type="AlphaFoldDB" id="A0A8J2Q1B1"/>
<sequence length="306" mass="34775">MSTKIFNCKLSEFHQNFQGIFFMRVLSSRKLHCSSCEGLSTPILAETTSSTFYAPNHSASTSVHVPVTTHRIQRFISFFSSNDTPTTTHLEATHFGAEPTSVRFSSRRRLKRSTTATTTPICALSLITPIPRRDVEKQGQLMHQEVAMGGPLKNDRHKWTTYWAVLYGTELYLCCQLSSHISDETHQELLNIPSDARKIDLKSAIVDIAYEYWRPKDNKKTHVFRVITQQQTEHHFQTYCEDDMLKWIEIIRIASSTLSNSQSDHGVISDGITSNVEISPNVSKSWSIASKLESDDTVSHFFSQLI</sequence>
<proteinExistence type="predicted"/>
<comment type="caution">
    <text evidence="2">The sequence shown here is derived from an EMBL/GenBank/DDBJ whole genome shotgun (WGS) entry which is preliminary data.</text>
</comment>
<dbReference type="Proteomes" id="UP000746747">
    <property type="component" value="Unassembled WGS sequence"/>
</dbReference>
<evidence type="ECO:0000313" key="3">
    <source>
        <dbReference type="Proteomes" id="UP000746747"/>
    </source>
</evidence>
<dbReference type="Gene3D" id="2.30.29.30">
    <property type="entry name" value="Pleckstrin-homology domain (PH domain)/Phosphotyrosine-binding domain (PTB)"/>
    <property type="match status" value="1"/>
</dbReference>
<dbReference type="PANTHER" id="PTHR23175:SF23">
    <property type="entry name" value="PDZ DOMAIN-CONTAINING PROTEIN"/>
    <property type="match status" value="1"/>
</dbReference>
<dbReference type="PROSITE" id="PS50003">
    <property type="entry name" value="PH_DOMAIN"/>
    <property type="match status" value="1"/>
</dbReference>
<dbReference type="Pfam" id="PF00169">
    <property type="entry name" value="PH"/>
    <property type="match status" value="1"/>
</dbReference>
<dbReference type="SUPFAM" id="SSF50729">
    <property type="entry name" value="PH domain-like"/>
    <property type="match status" value="1"/>
</dbReference>
<dbReference type="PANTHER" id="PTHR23175">
    <property type="entry name" value="PDZ DOMAIN-CONTAINING PROTEIN"/>
    <property type="match status" value="1"/>
</dbReference>
<dbReference type="OrthoDB" id="5874588at2759"/>
<dbReference type="SMART" id="SM00233">
    <property type="entry name" value="PH"/>
    <property type="match status" value="1"/>
</dbReference>
<protein>
    <recommendedName>
        <fullName evidence="1">PH domain-containing protein</fullName>
    </recommendedName>
</protein>
<dbReference type="InterPro" id="IPR011993">
    <property type="entry name" value="PH-like_dom_sf"/>
</dbReference>
<accession>A0A8J2Q1B1</accession>
<dbReference type="InterPro" id="IPR001849">
    <property type="entry name" value="PH_domain"/>
</dbReference>
<name>A0A8J2Q1B1_9BILA</name>
<feature type="domain" description="PH" evidence="1">
    <location>
        <begin position="134"/>
        <end position="256"/>
    </location>
</feature>
<evidence type="ECO:0000259" key="1">
    <source>
        <dbReference type="PROSITE" id="PS50003"/>
    </source>
</evidence>
<gene>
    <name evidence="2" type="ORF">CJOHNSTONI_LOCUS2123</name>
</gene>
<reference evidence="2" key="1">
    <citation type="submission" date="2021-09" db="EMBL/GenBank/DDBJ databases">
        <authorList>
            <consortium name="Pathogen Informatics"/>
        </authorList>
    </citation>
    <scope>NUCLEOTIDE SEQUENCE</scope>
</reference>
<dbReference type="EMBL" id="CAKAEH010000722">
    <property type="protein sequence ID" value="CAG9531748.1"/>
    <property type="molecule type" value="Genomic_DNA"/>
</dbReference>
<evidence type="ECO:0000313" key="2">
    <source>
        <dbReference type="EMBL" id="CAG9531748.1"/>
    </source>
</evidence>